<proteinExistence type="predicted"/>
<sequence>MSEVIVNKVAESGIVEIDLEKYYPKEQIVVFDLKDYLFMGLILKEKDFREALKNLDWSVYQDKYVAVTCSADAIIPMWAYMLIASNLQPVAKDFFIGTEEGAHKTVFLKNIDGIDSKEFADKRVVVKGCGDLPIGEFAYLEITKLLRPVAKSIMYGEPCSTVPVFKKAKV</sequence>
<dbReference type="Proteomes" id="UP000812270">
    <property type="component" value="Unassembled WGS sequence"/>
</dbReference>
<comment type="caution">
    <text evidence="1">The sequence shown here is derived from an EMBL/GenBank/DDBJ whole genome shotgun (WGS) entry which is preliminary data.</text>
</comment>
<gene>
    <name evidence="1" type="ORF">KTO63_03540</name>
</gene>
<dbReference type="EMBL" id="JAHSPG010000002">
    <property type="protein sequence ID" value="MBV4356207.1"/>
    <property type="molecule type" value="Genomic_DNA"/>
</dbReference>
<dbReference type="AlphaFoldDB" id="A0A9E2W7G1"/>
<name>A0A9E2W7G1_9BACT</name>
<dbReference type="RefSeq" id="WP_217789769.1">
    <property type="nucleotide sequence ID" value="NZ_JAHSPG010000002.1"/>
</dbReference>
<dbReference type="InterPro" id="IPR018914">
    <property type="entry name" value="DUF2480"/>
</dbReference>
<reference evidence="1" key="1">
    <citation type="submission" date="2021-06" db="EMBL/GenBank/DDBJ databases">
        <authorList>
            <person name="Huq M.A."/>
        </authorList>
    </citation>
    <scope>NUCLEOTIDE SEQUENCE</scope>
    <source>
        <strain evidence="1">MAH-26</strain>
    </source>
</reference>
<organism evidence="1 2">
    <name type="scientific">Pinibacter aurantiacus</name>
    <dbReference type="NCBI Taxonomy" id="2851599"/>
    <lineage>
        <taxon>Bacteria</taxon>
        <taxon>Pseudomonadati</taxon>
        <taxon>Bacteroidota</taxon>
        <taxon>Chitinophagia</taxon>
        <taxon>Chitinophagales</taxon>
        <taxon>Chitinophagaceae</taxon>
        <taxon>Pinibacter</taxon>
    </lineage>
</organism>
<protein>
    <submittedName>
        <fullName evidence="1">DUF2480 family protein</fullName>
    </submittedName>
</protein>
<dbReference type="Pfam" id="PF10652">
    <property type="entry name" value="DUF2480"/>
    <property type="match status" value="1"/>
</dbReference>
<keyword evidence="2" id="KW-1185">Reference proteome</keyword>
<accession>A0A9E2W7G1</accession>
<evidence type="ECO:0000313" key="2">
    <source>
        <dbReference type="Proteomes" id="UP000812270"/>
    </source>
</evidence>
<evidence type="ECO:0000313" key="1">
    <source>
        <dbReference type="EMBL" id="MBV4356207.1"/>
    </source>
</evidence>